<evidence type="ECO:0000313" key="2">
    <source>
        <dbReference type="Proteomes" id="UP000198636"/>
    </source>
</evidence>
<gene>
    <name evidence="1" type="ORF">SAMN03080606_04026</name>
</gene>
<protein>
    <submittedName>
        <fullName evidence="1">Uncharacterized protein</fullName>
    </submittedName>
</protein>
<organism evidence="1 2">
    <name type="scientific">Alkaliphilus peptidifermentans DSM 18978</name>
    <dbReference type="NCBI Taxonomy" id="1120976"/>
    <lineage>
        <taxon>Bacteria</taxon>
        <taxon>Bacillati</taxon>
        <taxon>Bacillota</taxon>
        <taxon>Clostridia</taxon>
        <taxon>Peptostreptococcales</taxon>
        <taxon>Natronincolaceae</taxon>
        <taxon>Alkaliphilus</taxon>
    </lineage>
</organism>
<dbReference type="Proteomes" id="UP000198636">
    <property type="component" value="Unassembled WGS sequence"/>
</dbReference>
<dbReference type="AlphaFoldDB" id="A0A1G5L4N2"/>
<dbReference type="STRING" id="1120976.SAMN03080606_04026"/>
<accession>A0A1G5L4N2</accession>
<proteinExistence type="predicted"/>
<sequence length="393" mass="46300">MIRKSQFTVIKGGKNTGTEKCFKSALVTRTRLMGVVALKLHWIKKDNQNFLQWFLLDAEEHGIYDYDDMITGSIDNEAEETTHRFMGHLGGEIVSLTEEEAVFLVKHYAAQNKLFNKELPRIEAYKFILDKNLEFIEDKLLTLNNKIYENISTYQELIHYFIMRSVGNDEEGVKYFLSNSTNKINYKPIERAAVLLKNEIRILKNDGVNSTYITKSIVDRNDNYHIIHSQITINEDKLTIVNAEVIKVISVSPEEVAYEIKSPEYIKVYKTLQHTEKFLSSLEHLNKMAIKYEFPQGKMFVEFRSNNEHVKRKNFFIGADILAIYFLNHFNQFIVCYYHEEDFKIIEKNLMTIPTRRTLENLKEYQLKGSIIYEYAEVKKIDFIEYIKKIIEE</sequence>
<name>A0A1G5L4N2_9FIRM</name>
<dbReference type="RefSeq" id="WP_091547263.1">
    <property type="nucleotide sequence ID" value="NZ_FMUS01000037.1"/>
</dbReference>
<dbReference type="OrthoDB" id="2078434at2"/>
<keyword evidence="2" id="KW-1185">Reference proteome</keyword>
<evidence type="ECO:0000313" key="1">
    <source>
        <dbReference type="EMBL" id="SCZ07421.1"/>
    </source>
</evidence>
<dbReference type="EMBL" id="FMUS01000037">
    <property type="protein sequence ID" value="SCZ07421.1"/>
    <property type="molecule type" value="Genomic_DNA"/>
</dbReference>
<reference evidence="1 2" key="1">
    <citation type="submission" date="2016-10" db="EMBL/GenBank/DDBJ databases">
        <authorList>
            <person name="de Groot N.N."/>
        </authorList>
    </citation>
    <scope>NUCLEOTIDE SEQUENCE [LARGE SCALE GENOMIC DNA]</scope>
    <source>
        <strain evidence="1 2">DSM 18978</strain>
    </source>
</reference>